<feature type="compositionally biased region" description="Low complexity" evidence="1">
    <location>
        <begin position="1"/>
        <end position="29"/>
    </location>
</feature>
<evidence type="ECO:0000256" key="1">
    <source>
        <dbReference type="SAM" id="MobiDB-lite"/>
    </source>
</evidence>
<dbReference type="PROSITE" id="PS50835">
    <property type="entry name" value="IG_LIKE"/>
    <property type="match status" value="1"/>
</dbReference>
<dbReference type="OrthoDB" id="9036696at2759"/>
<feature type="domain" description="Ig-like" evidence="2">
    <location>
        <begin position="36"/>
        <end position="157"/>
    </location>
</feature>
<dbReference type="SUPFAM" id="SSF48726">
    <property type="entry name" value="Immunoglobulin"/>
    <property type="match status" value="1"/>
</dbReference>
<proteinExistence type="predicted"/>
<evidence type="ECO:0000313" key="4">
    <source>
        <dbReference type="Proteomes" id="UP000700334"/>
    </source>
</evidence>
<sequence>MSFPPLGSSSLSCLGPGSSSPRSPWPASGLGPDSSPRVAFLPPLLSDQAQHVRALGTFHLFCQATVTTVRSRNNRQGWERWTASWSSSSKPGPADIHVIWEKNGREPEMCVPAQTLGLPDGRAHVLSWLRDTIRESTDYRCSVLSSAGSQASTVRVSVLRHEMTQQEKWTRELAAWRAMVGEHDRMLQDWRKAWMPNSAPALGGQQAAPAMTSRSCGTWVPNEADSGLDTAQSISPENTHLAQTMLDWEADFL</sequence>
<dbReference type="InterPro" id="IPR007110">
    <property type="entry name" value="Ig-like_dom"/>
</dbReference>
<organism evidence="3 4">
    <name type="scientific">Galemys pyrenaicus</name>
    <name type="common">Iberian desman</name>
    <name type="synonym">Pyrenean desman</name>
    <dbReference type="NCBI Taxonomy" id="202257"/>
    <lineage>
        <taxon>Eukaryota</taxon>
        <taxon>Metazoa</taxon>
        <taxon>Chordata</taxon>
        <taxon>Craniata</taxon>
        <taxon>Vertebrata</taxon>
        <taxon>Euteleostomi</taxon>
        <taxon>Mammalia</taxon>
        <taxon>Eutheria</taxon>
        <taxon>Laurasiatheria</taxon>
        <taxon>Eulipotyphla</taxon>
        <taxon>Talpidae</taxon>
        <taxon>Galemys</taxon>
    </lineage>
</organism>
<evidence type="ECO:0000259" key="2">
    <source>
        <dbReference type="PROSITE" id="PS50835"/>
    </source>
</evidence>
<keyword evidence="4" id="KW-1185">Reference proteome</keyword>
<dbReference type="InterPro" id="IPR036179">
    <property type="entry name" value="Ig-like_dom_sf"/>
</dbReference>
<comment type="caution">
    <text evidence="3">The sequence shown here is derived from an EMBL/GenBank/DDBJ whole genome shotgun (WGS) entry which is preliminary data.</text>
</comment>
<feature type="region of interest" description="Disordered" evidence="1">
    <location>
        <begin position="1"/>
        <end position="32"/>
    </location>
</feature>
<dbReference type="Proteomes" id="UP000700334">
    <property type="component" value="Unassembled WGS sequence"/>
</dbReference>
<evidence type="ECO:0000313" key="3">
    <source>
        <dbReference type="EMBL" id="KAG8520207.1"/>
    </source>
</evidence>
<dbReference type="AlphaFoldDB" id="A0A8J6DSF4"/>
<dbReference type="EMBL" id="JAGFMF010011576">
    <property type="protein sequence ID" value="KAG8520207.1"/>
    <property type="molecule type" value="Genomic_DNA"/>
</dbReference>
<gene>
    <name evidence="3" type="ORF">J0S82_004170</name>
</gene>
<name>A0A8J6DSF4_GALPY</name>
<accession>A0A8J6DSF4</accession>
<protein>
    <recommendedName>
        <fullName evidence="2">Ig-like domain-containing protein</fullName>
    </recommendedName>
</protein>
<reference evidence="3" key="1">
    <citation type="journal article" date="2021" name="Evol. Appl.">
        <title>The genome of the Pyrenean desman and the effects of bottlenecks and inbreeding on the genomic landscape of an endangered species.</title>
        <authorList>
            <person name="Escoda L."/>
            <person name="Castresana J."/>
        </authorList>
    </citation>
    <scope>NUCLEOTIDE SEQUENCE</scope>
    <source>
        <strain evidence="3">IBE-C5619</strain>
    </source>
</reference>